<evidence type="ECO:0000313" key="2">
    <source>
        <dbReference type="EMBL" id="KIM36890.1"/>
    </source>
</evidence>
<feature type="region of interest" description="Disordered" evidence="1">
    <location>
        <begin position="101"/>
        <end position="209"/>
    </location>
</feature>
<evidence type="ECO:0000313" key="3">
    <source>
        <dbReference type="Proteomes" id="UP000053424"/>
    </source>
</evidence>
<reference evidence="3" key="2">
    <citation type="submission" date="2015-01" db="EMBL/GenBank/DDBJ databases">
        <title>Evolutionary Origins and Diversification of the Mycorrhizal Mutualists.</title>
        <authorList>
            <consortium name="DOE Joint Genome Institute"/>
            <consortium name="Mycorrhizal Genomics Consortium"/>
            <person name="Kohler A."/>
            <person name="Kuo A."/>
            <person name="Nagy L.G."/>
            <person name="Floudas D."/>
            <person name="Copeland A."/>
            <person name="Barry K.W."/>
            <person name="Cichocki N."/>
            <person name="Veneault-Fourrey C."/>
            <person name="LaButti K."/>
            <person name="Lindquist E.A."/>
            <person name="Lipzen A."/>
            <person name="Lundell T."/>
            <person name="Morin E."/>
            <person name="Murat C."/>
            <person name="Riley R."/>
            <person name="Ohm R."/>
            <person name="Sun H."/>
            <person name="Tunlid A."/>
            <person name="Henrissat B."/>
            <person name="Grigoriev I.V."/>
            <person name="Hibbett D.S."/>
            <person name="Martin F."/>
        </authorList>
    </citation>
    <scope>NUCLEOTIDE SEQUENCE [LARGE SCALE GENOMIC DNA]</scope>
    <source>
        <strain evidence="3">h7</strain>
    </source>
</reference>
<feature type="compositionally biased region" description="Polar residues" evidence="1">
    <location>
        <begin position="235"/>
        <end position="250"/>
    </location>
</feature>
<proteinExistence type="predicted"/>
<feature type="region of interest" description="Disordered" evidence="1">
    <location>
        <begin position="234"/>
        <end position="300"/>
    </location>
</feature>
<accession>A0A0C3BJI1</accession>
<feature type="compositionally biased region" description="Polar residues" evidence="1">
    <location>
        <begin position="127"/>
        <end position="158"/>
    </location>
</feature>
<dbReference type="OrthoDB" id="3262817at2759"/>
<reference evidence="2 3" key="1">
    <citation type="submission" date="2014-04" db="EMBL/GenBank/DDBJ databases">
        <authorList>
            <consortium name="DOE Joint Genome Institute"/>
            <person name="Kuo A."/>
            <person name="Gay G."/>
            <person name="Dore J."/>
            <person name="Kohler A."/>
            <person name="Nagy L.G."/>
            <person name="Floudas D."/>
            <person name="Copeland A."/>
            <person name="Barry K.W."/>
            <person name="Cichocki N."/>
            <person name="Veneault-Fourrey C."/>
            <person name="LaButti K."/>
            <person name="Lindquist E.A."/>
            <person name="Lipzen A."/>
            <person name="Lundell T."/>
            <person name="Morin E."/>
            <person name="Murat C."/>
            <person name="Sun H."/>
            <person name="Tunlid A."/>
            <person name="Henrissat B."/>
            <person name="Grigoriev I.V."/>
            <person name="Hibbett D.S."/>
            <person name="Martin F."/>
            <person name="Nordberg H.P."/>
            <person name="Cantor M.N."/>
            <person name="Hua S.X."/>
        </authorList>
    </citation>
    <scope>NUCLEOTIDE SEQUENCE [LARGE SCALE GENOMIC DNA]</scope>
    <source>
        <strain evidence="3">h7</strain>
    </source>
</reference>
<dbReference type="EMBL" id="KN831801">
    <property type="protein sequence ID" value="KIM36890.1"/>
    <property type="molecule type" value="Genomic_DNA"/>
</dbReference>
<dbReference type="Proteomes" id="UP000053424">
    <property type="component" value="Unassembled WGS sequence"/>
</dbReference>
<sequence>MHLVSTLNPLSKSDGNVPVALFVFEDQRKFLRISENYKDTIYAIGRAFNIDDDDLSMISLSTSSLDICKGRDVVIDGDAYPLMWKVLDEINVKVDGSLMGAVESEEPSRPTLNAVPHVPASTPIPEPSQQQPHTLQRGSTSINQTRNVPVDDNNTTDEPTPVNPRPTAGKRMEESGHSKVLGVPVPLPHRKPDEQQPVIEEPSKDAKDSWKLVFKKPDTSTPNVNPPVLLITPKKNVTQPNNFPLKQGTLQLVPKAEKGRTDKVSSNSSDESPAEHTPTNHRSPHKEQPEPMPQTQLPITDDADPRFEITIVGPEPNQSACFKTRGKHPVRKVLQAACRTFGVDYNLSHLMLAVTLEDEGRELTHRFECAVDDTVTMCGINSESRLFLRVDGSGSNDYE</sequence>
<dbReference type="AlphaFoldDB" id="A0A0C3BJI1"/>
<evidence type="ECO:0000256" key="1">
    <source>
        <dbReference type="SAM" id="MobiDB-lite"/>
    </source>
</evidence>
<protein>
    <submittedName>
        <fullName evidence="2">Uncharacterized protein</fullName>
    </submittedName>
</protein>
<organism evidence="2 3">
    <name type="scientific">Hebeloma cylindrosporum</name>
    <dbReference type="NCBI Taxonomy" id="76867"/>
    <lineage>
        <taxon>Eukaryota</taxon>
        <taxon>Fungi</taxon>
        <taxon>Dikarya</taxon>
        <taxon>Basidiomycota</taxon>
        <taxon>Agaricomycotina</taxon>
        <taxon>Agaricomycetes</taxon>
        <taxon>Agaricomycetidae</taxon>
        <taxon>Agaricales</taxon>
        <taxon>Agaricineae</taxon>
        <taxon>Hymenogastraceae</taxon>
        <taxon>Hebeloma</taxon>
    </lineage>
</organism>
<keyword evidence="3" id="KW-1185">Reference proteome</keyword>
<dbReference type="STRING" id="686832.A0A0C3BJI1"/>
<gene>
    <name evidence="2" type="ORF">M413DRAFT_281923</name>
</gene>
<name>A0A0C3BJI1_HEBCY</name>
<dbReference type="HOGENOM" id="CLU_723731_0_0_1"/>